<sequence length="413" mass="45565">QDHGILYELQAGGKSEKTDHNEIPLYKENMQLYKKDTESSIPSFPSKGDAVSTVYFSMVHHKAKNSRNPKRKKQNQNYIEFETPQNNFKGISQKQNGGSDMNSIHDHENFRISLQNLYGHNGGSLSFGKTQGSNYQNSGASLSFGKSQGSNYQNSGGPLSFGKTQDSNDQNSGYSKGNDNYLVPTGVNFNGKQLYEEVNLSPPQTSVKGSSESYNGNNIKSGFNFQNSRKPSGGYSSGLSGSGKGMHGGYKSNGITYSIPNENLQPNSNYILQNQFAGMNNVHQSEGPVEYVIVEEDDNNYESKGITEDPFLLEYENYKGNNGGLTSTNGLRHQPYEVKGSTTYSMEPNVRFVVDGGKDTTNRLRRLAATGFHMARGVLPYFPISSPRSVKGNVNFGLEINKRRGPAIYSQFL</sequence>
<feature type="region of interest" description="Disordered" evidence="1">
    <location>
        <begin position="62"/>
        <end position="104"/>
    </location>
</feature>
<dbReference type="OrthoDB" id="6431297at2759"/>
<gene>
    <name evidence="2" type="ORF">AVEN_266852_1</name>
</gene>
<keyword evidence="3" id="KW-1185">Reference proteome</keyword>
<dbReference type="Proteomes" id="UP000499080">
    <property type="component" value="Unassembled WGS sequence"/>
</dbReference>
<feature type="region of interest" description="Disordered" evidence="1">
    <location>
        <begin position="138"/>
        <end position="181"/>
    </location>
</feature>
<feature type="non-terminal residue" evidence="2">
    <location>
        <position position="1"/>
    </location>
</feature>
<comment type="caution">
    <text evidence="2">The sequence shown here is derived from an EMBL/GenBank/DDBJ whole genome shotgun (WGS) entry which is preliminary data.</text>
</comment>
<proteinExistence type="predicted"/>
<dbReference type="AlphaFoldDB" id="A0A4Y2I6Q7"/>
<feature type="compositionally biased region" description="Polar residues" evidence="1">
    <location>
        <begin position="75"/>
        <end position="102"/>
    </location>
</feature>
<evidence type="ECO:0000313" key="3">
    <source>
        <dbReference type="Proteomes" id="UP000499080"/>
    </source>
</evidence>
<evidence type="ECO:0000256" key="1">
    <source>
        <dbReference type="SAM" id="MobiDB-lite"/>
    </source>
</evidence>
<name>A0A4Y2I6Q7_ARAVE</name>
<reference evidence="2 3" key="1">
    <citation type="journal article" date="2019" name="Sci. Rep.">
        <title>Orb-weaving spider Araneus ventricosus genome elucidates the spidroin gene catalogue.</title>
        <authorList>
            <person name="Kono N."/>
            <person name="Nakamura H."/>
            <person name="Ohtoshi R."/>
            <person name="Moran D.A.P."/>
            <person name="Shinohara A."/>
            <person name="Yoshida Y."/>
            <person name="Fujiwara M."/>
            <person name="Mori M."/>
            <person name="Tomita M."/>
            <person name="Arakawa K."/>
        </authorList>
    </citation>
    <scope>NUCLEOTIDE SEQUENCE [LARGE SCALE GENOMIC DNA]</scope>
</reference>
<feature type="compositionally biased region" description="Polar residues" evidence="1">
    <location>
        <begin position="138"/>
        <end position="178"/>
    </location>
</feature>
<feature type="compositionally biased region" description="Basic residues" evidence="1">
    <location>
        <begin position="62"/>
        <end position="74"/>
    </location>
</feature>
<dbReference type="EMBL" id="BGPR01261703">
    <property type="protein sequence ID" value="GBM73421.1"/>
    <property type="molecule type" value="Genomic_DNA"/>
</dbReference>
<feature type="region of interest" description="Disordered" evidence="1">
    <location>
        <begin position="222"/>
        <end position="243"/>
    </location>
</feature>
<accession>A0A4Y2I6Q7</accession>
<protein>
    <submittedName>
        <fullName evidence="2">Uncharacterized protein</fullName>
    </submittedName>
</protein>
<evidence type="ECO:0000313" key="2">
    <source>
        <dbReference type="EMBL" id="GBM73421.1"/>
    </source>
</evidence>
<organism evidence="2 3">
    <name type="scientific">Araneus ventricosus</name>
    <name type="common">Orbweaver spider</name>
    <name type="synonym">Epeira ventricosa</name>
    <dbReference type="NCBI Taxonomy" id="182803"/>
    <lineage>
        <taxon>Eukaryota</taxon>
        <taxon>Metazoa</taxon>
        <taxon>Ecdysozoa</taxon>
        <taxon>Arthropoda</taxon>
        <taxon>Chelicerata</taxon>
        <taxon>Arachnida</taxon>
        <taxon>Araneae</taxon>
        <taxon>Araneomorphae</taxon>
        <taxon>Entelegynae</taxon>
        <taxon>Araneoidea</taxon>
        <taxon>Araneidae</taxon>
        <taxon>Araneus</taxon>
    </lineage>
</organism>